<keyword evidence="4" id="KW-0677">Repeat</keyword>
<dbReference type="EMBL" id="JAHKSW010000018">
    <property type="protein sequence ID" value="KAG7320821.1"/>
    <property type="molecule type" value="Genomic_DNA"/>
</dbReference>
<dbReference type="AlphaFoldDB" id="A0A9D3NDM9"/>
<dbReference type="PANTHER" id="PTHR21496:SF18">
    <property type="entry name" value="RIESKE DOMAIN-CONTAINING PROTEIN"/>
    <property type="match status" value="1"/>
</dbReference>
<evidence type="ECO:0000256" key="1">
    <source>
        <dbReference type="ARBA" id="ARBA00022553"/>
    </source>
</evidence>
<keyword evidence="2" id="KW-0001">2Fe-2S</keyword>
<dbReference type="GO" id="GO:0046872">
    <property type="term" value="F:metal ion binding"/>
    <property type="evidence" value="ECO:0007669"/>
    <property type="project" value="UniProtKB-KW"/>
</dbReference>
<keyword evidence="1" id="KW-0597">Phosphoprotein</keyword>
<evidence type="ECO:0000313" key="10">
    <source>
        <dbReference type="EMBL" id="KAG7320821.1"/>
    </source>
</evidence>
<evidence type="ECO:0000259" key="9">
    <source>
        <dbReference type="PROSITE" id="PS51296"/>
    </source>
</evidence>
<keyword evidence="6" id="KW-0408">Iron</keyword>
<dbReference type="FunFam" id="2.102.10.10:FF:000009">
    <property type="entry name" value="Rieske Fe-S domain containing"/>
    <property type="match status" value="1"/>
</dbReference>
<sequence>MCVHGAQPSVLKQDNVREICRADRPNRSSPGSSDNSCVRPAERPLTSVVLSCSRLGTKHRLSAAMSEKTPVGAGKSCLVGKKEDLIKAKRTSVSIADRFVFVIYHQGVFYAMDEHCYHAGGSLLDGDIEEIDKKLCIVCPKHKYKISLADGEGLYNTTNPKDKSQPPCWRSKGIKQRVHKVTEVDGDIHVTLSEAPAWIDSDYYQSEQGRMDLKLAKELELAKSKSS</sequence>
<proteinExistence type="predicted"/>
<evidence type="ECO:0000256" key="6">
    <source>
        <dbReference type="ARBA" id="ARBA00023004"/>
    </source>
</evidence>
<dbReference type="Pfam" id="PF22543">
    <property type="entry name" value="Rieske_4"/>
    <property type="match status" value="1"/>
</dbReference>
<dbReference type="PROSITE" id="PS51296">
    <property type="entry name" value="RIESKE"/>
    <property type="match status" value="1"/>
</dbReference>
<name>A0A9D3NDM9_9TELE</name>
<evidence type="ECO:0000256" key="7">
    <source>
        <dbReference type="ARBA" id="ARBA00023014"/>
    </source>
</evidence>
<evidence type="ECO:0000256" key="4">
    <source>
        <dbReference type="ARBA" id="ARBA00022737"/>
    </source>
</evidence>
<dbReference type="OrthoDB" id="426882at2759"/>
<dbReference type="InterPro" id="IPR054716">
    <property type="entry name" value="Sol_Rieske_ferrdox_dom"/>
</dbReference>
<reference evidence="10 11" key="1">
    <citation type="submission" date="2021-06" db="EMBL/GenBank/DDBJ databases">
        <title>Chromosome-level genome assembly of the red-tail catfish (Hemibagrus wyckioides).</title>
        <authorList>
            <person name="Shao F."/>
        </authorList>
    </citation>
    <scope>NUCLEOTIDE SEQUENCE [LARGE SCALE GENOMIC DNA]</scope>
    <source>
        <strain evidence="10">EC202008001</strain>
        <tissue evidence="10">Blood</tissue>
    </source>
</reference>
<dbReference type="InterPro" id="IPR036922">
    <property type="entry name" value="Rieske_2Fe-2S_sf"/>
</dbReference>
<keyword evidence="5" id="KW-0007">Acetylation</keyword>
<dbReference type="Proteomes" id="UP000824219">
    <property type="component" value="Linkage Group LG18"/>
</dbReference>
<gene>
    <name evidence="10" type="ORF">KOW79_015236</name>
</gene>
<evidence type="ECO:0000313" key="11">
    <source>
        <dbReference type="Proteomes" id="UP000824219"/>
    </source>
</evidence>
<organism evidence="10 11">
    <name type="scientific">Hemibagrus wyckioides</name>
    <dbReference type="NCBI Taxonomy" id="337641"/>
    <lineage>
        <taxon>Eukaryota</taxon>
        <taxon>Metazoa</taxon>
        <taxon>Chordata</taxon>
        <taxon>Craniata</taxon>
        <taxon>Vertebrata</taxon>
        <taxon>Euteleostomi</taxon>
        <taxon>Actinopterygii</taxon>
        <taxon>Neopterygii</taxon>
        <taxon>Teleostei</taxon>
        <taxon>Ostariophysi</taxon>
        <taxon>Siluriformes</taxon>
        <taxon>Bagridae</taxon>
        <taxon>Hemibagrus</taxon>
    </lineage>
</organism>
<protein>
    <recommendedName>
        <fullName evidence="8 9">Rieske domain-containing protein</fullName>
    </recommendedName>
</protein>
<keyword evidence="3" id="KW-0479">Metal-binding</keyword>
<accession>A0A9D3NDM9</accession>
<comment type="caution">
    <text evidence="10">The sequence shown here is derived from an EMBL/GenBank/DDBJ whole genome shotgun (WGS) entry which is preliminary data.</text>
</comment>
<dbReference type="InterPro" id="IPR017941">
    <property type="entry name" value="Rieske_2Fe-2S"/>
</dbReference>
<dbReference type="PANTHER" id="PTHR21496">
    <property type="entry name" value="FERREDOXIN-RELATED"/>
    <property type="match status" value="1"/>
</dbReference>
<dbReference type="CDD" id="cd03467">
    <property type="entry name" value="Rieske"/>
    <property type="match status" value="1"/>
</dbReference>
<keyword evidence="11" id="KW-1185">Reference proteome</keyword>
<keyword evidence="7" id="KW-0411">Iron-sulfur</keyword>
<dbReference type="Gene3D" id="2.102.10.10">
    <property type="entry name" value="Rieske [2Fe-2S] iron-sulphur domain"/>
    <property type="match status" value="1"/>
</dbReference>
<evidence type="ECO:0000256" key="8">
    <source>
        <dbReference type="ARBA" id="ARBA00071952"/>
    </source>
</evidence>
<evidence type="ECO:0000256" key="3">
    <source>
        <dbReference type="ARBA" id="ARBA00022723"/>
    </source>
</evidence>
<dbReference type="SUPFAM" id="SSF50022">
    <property type="entry name" value="ISP domain"/>
    <property type="match status" value="1"/>
</dbReference>
<evidence type="ECO:0000256" key="2">
    <source>
        <dbReference type="ARBA" id="ARBA00022714"/>
    </source>
</evidence>
<dbReference type="GO" id="GO:0051537">
    <property type="term" value="F:2 iron, 2 sulfur cluster binding"/>
    <property type="evidence" value="ECO:0007669"/>
    <property type="project" value="UniProtKB-KW"/>
</dbReference>
<feature type="domain" description="Rieske" evidence="9">
    <location>
        <begin position="76"/>
        <end position="190"/>
    </location>
</feature>
<evidence type="ECO:0000256" key="5">
    <source>
        <dbReference type="ARBA" id="ARBA00022990"/>
    </source>
</evidence>